<dbReference type="GO" id="GO:0005634">
    <property type="term" value="C:nucleus"/>
    <property type="evidence" value="ECO:0007669"/>
    <property type="project" value="UniProtKB-SubCell"/>
</dbReference>
<evidence type="ECO:0000256" key="4">
    <source>
        <dbReference type="ARBA" id="ARBA00022679"/>
    </source>
</evidence>
<evidence type="ECO:0000256" key="2">
    <source>
        <dbReference type="ARBA" id="ARBA00004496"/>
    </source>
</evidence>
<evidence type="ECO:0000256" key="14">
    <source>
        <dbReference type="ARBA" id="ARBA00076746"/>
    </source>
</evidence>
<comment type="catalytic activity">
    <reaction evidence="11">
        <text>N-terminal L-methionyl-L-phenylalanyl-[protein] + acetyl-CoA = N-terminal N(alpha)-acetyl-L-methionyl-L-phenylalanyl-[protein] + CoA + H(+)</text>
        <dbReference type="Rhea" id="RHEA:50528"/>
        <dbReference type="Rhea" id="RHEA-COMP:12715"/>
        <dbReference type="Rhea" id="RHEA-COMP:12716"/>
        <dbReference type="ChEBI" id="CHEBI:15378"/>
        <dbReference type="ChEBI" id="CHEBI:57287"/>
        <dbReference type="ChEBI" id="CHEBI:57288"/>
        <dbReference type="ChEBI" id="CHEBI:133382"/>
        <dbReference type="ChEBI" id="CHEBI:133383"/>
        <dbReference type="EC" id="2.3.1.256"/>
    </reaction>
</comment>
<dbReference type="WBParaSite" id="SBAD_0000719701-mRNA-1">
    <property type="protein sequence ID" value="SBAD_0000719701-mRNA-1"/>
    <property type="gene ID" value="SBAD_0000719701"/>
</dbReference>
<evidence type="ECO:0000313" key="19">
    <source>
        <dbReference type="WBParaSite" id="SBAD_0000719701-mRNA-1"/>
    </source>
</evidence>
<comment type="catalytic activity">
    <reaction evidence="9">
        <text>N-terminal L-methionyl-L-leucyl-[protein] + acetyl-CoA = N-terminal N(alpha)-acetyl-L-methionyl-L-leucyl-[protein] + CoA + H(+)</text>
        <dbReference type="Rhea" id="RHEA:50520"/>
        <dbReference type="Rhea" id="RHEA-COMP:12711"/>
        <dbReference type="Rhea" id="RHEA-COMP:12712"/>
        <dbReference type="ChEBI" id="CHEBI:15378"/>
        <dbReference type="ChEBI" id="CHEBI:57287"/>
        <dbReference type="ChEBI" id="CHEBI:57288"/>
        <dbReference type="ChEBI" id="CHEBI:133377"/>
        <dbReference type="ChEBI" id="CHEBI:133378"/>
        <dbReference type="EC" id="2.3.1.256"/>
    </reaction>
</comment>
<comment type="subcellular location">
    <subcellularLocation>
        <location evidence="2">Cytoplasm</location>
    </subcellularLocation>
    <subcellularLocation>
        <location evidence="1">Nucleus</location>
    </subcellularLocation>
</comment>
<evidence type="ECO:0000256" key="5">
    <source>
        <dbReference type="ARBA" id="ARBA00023242"/>
    </source>
</evidence>
<comment type="catalytic activity">
    <reaction evidence="12">
        <text>N-terminal L-methionyl-L-tryptophyl-[protein] + acetyl-CoA = N-terminal N(alpha)-acetyl-L-methionyl-L-tryptophyl-[protein] + CoA + H(+)</text>
        <dbReference type="Rhea" id="RHEA:50560"/>
        <dbReference type="Rhea" id="RHEA-COMP:12724"/>
        <dbReference type="Rhea" id="RHEA-COMP:12725"/>
        <dbReference type="ChEBI" id="CHEBI:15378"/>
        <dbReference type="ChEBI" id="CHEBI:57287"/>
        <dbReference type="ChEBI" id="CHEBI:57288"/>
        <dbReference type="ChEBI" id="CHEBI:133386"/>
        <dbReference type="ChEBI" id="CHEBI:133387"/>
        <dbReference type="EC" id="2.3.1.256"/>
    </reaction>
</comment>
<dbReference type="OrthoDB" id="249099at2759"/>
<dbReference type="Gene3D" id="3.40.630.30">
    <property type="match status" value="1"/>
</dbReference>
<gene>
    <name evidence="17" type="ORF">SBAD_LOCUS6932</name>
</gene>
<keyword evidence="18" id="KW-1185">Reference proteome</keyword>
<evidence type="ECO:0000256" key="3">
    <source>
        <dbReference type="ARBA" id="ARBA00022490"/>
    </source>
</evidence>
<comment type="catalytic activity">
    <reaction evidence="8">
        <text>N-terminal L-methionyl-L-isoleucyl-[protein] + acetyl-CoA = N-terminal N(alpha)-acetyl-L-methionyl-L-isoleucyl-[protein] + CoA + H(+)</text>
        <dbReference type="Rhea" id="RHEA:50524"/>
        <dbReference type="Rhea" id="RHEA-COMP:12713"/>
        <dbReference type="Rhea" id="RHEA-COMP:12714"/>
        <dbReference type="ChEBI" id="CHEBI:15378"/>
        <dbReference type="ChEBI" id="CHEBI:57287"/>
        <dbReference type="ChEBI" id="CHEBI:57288"/>
        <dbReference type="ChEBI" id="CHEBI:133379"/>
        <dbReference type="ChEBI" id="CHEBI:133380"/>
        <dbReference type="EC" id="2.3.1.256"/>
    </reaction>
</comment>
<dbReference type="GO" id="GO:0120518">
    <property type="term" value="F:protein N-terminal-methionine acetyltransferase activity"/>
    <property type="evidence" value="ECO:0007669"/>
    <property type="project" value="UniProtKB-EC"/>
</dbReference>
<evidence type="ECO:0000256" key="9">
    <source>
        <dbReference type="ARBA" id="ARBA00051225"/>
    </source>
</evidence>
<keyword evidence="6" id="KW-0012">Acyltransferase</keyword>
<dbReference type="InterPro" id="IPR000182">
    <property type="entry name" value="GNAT_dom"/>
</dbReference>
<evidence type="ECO:0000256" key="1">
    <source>
        <dbReference type="ARBA" id="ARBA00004123"/>
    </source>
</evidence>
<dbReference type="PROSITE" id="PS51186">
    <property type="entry name" value="GNAT"/>
    <property type="match status" value="1"/>
</dbReference>
<accession>A0A183ITI5</accession>
<evidence type="ECO:0000313" key="17">
    <source>
        <dbReference type="EMBL" id="VDP11192.1"/>
    </source>
</evidence>
<dbReference type="PANTHER" id="PTHR45896">
    <property type="entry name" value="N-ALPHA-ACETYLTRANSFERASE 30"/>
    <property type="match status" value="1"/>
</dbReference>
<dbReference type="GO" id="GO:0031417">
    <property type="term" value="C:NatC complex"/>
    <property type="evidence" value="ECO:0007669"/>
    <property type="project" value="TreeGrafter"/>
</dbReference>
<dbReference type="EMBL" id="UZAM01010174">
    <property type="protein sequence ID" value="VDP11192.1"/>
    <property type="molecule type" value="Genomic_DNA"/>
</dbReference>
<proteinExistence type="inferred from homology"/>
<sequence length="304" mass="34126">MNIDAAADKGEINSVLKLKKKQPSTVDDVCNGEVRWSAPCSSSLNCANDHSVNVKDTFHGRSVNDSSYQRPQLDEFDKERVTSPCIDNWNSTNLFNGLIAKLENCKLYAVAESKGRTAAQTGGDAGTGAYDRLTDDTVGSEITNKVAEIVPYQDESQMPFIMKLITKDLSEPYSIYTYRYFIHNWPSLCFLARAHDGTYVGAIVCKLALHPKGTRRGYIAMLAVDQAYRRCGIASELVIKAITTMMQQECDEVVLEAEVTNHAALNLYENLGFIRYKRLLRYYLNGVDAFRLKLWLKSARSVYL</sequence>
<protein>
    <recommendedName>
        <fullName evidence="13">N-terminal methionine N(alpha)-acetyltransferase NatC</fullName>
        <ecNumber evidence="13">2.3.1.256</ecNumber>
    </recommendedName>
    <alternativeName>
        <fullName evidence="14">N-acetyltransferase MAK3 homolog</fullName>
    </alternativeName>
    <alternativeName>
        <fullName evidence="15">NatC catalytic subunit</fullName>
    </alternativeName>
</protein>
<dbReference type="SUPFAM" id="SSF55729">
    <property type="entry name" value="Acyl-CoA N-acyltransferases (Nat)"/>
    <property type="match status" value="1"/>
</dbReference>
<evidence type="ECO:0000256" key="10">
    <source>
        <dbReference type="ARBA" id="ARBA00052207"/>
    </source>
</evidence>
<dbReference type="Pfam" id="PF00583">
    <property type="entry name" value="Acetyltransf_1"/>
    <property type="match status" value="1"/>
</dbReference>
<dbReference type="FunFam" id="3.40.630.30:FF:000010">
    <property type="entry name" value="Putative N-alpha-acetyltransferase 30"/>
    <property type="match status" value="1"/>
</dbReference>
<comment type="catalytic activity">
    <reaction evidence="10">
        <text>N-terminal L-methionyl-L-tyrosyl-[protein] + acetyl-CoA = N-terminal N(alpha)-acetyl-L-methionyl-L-tyrosyl-[protein] + CoA + H(+)</text>
        <dbReference type="Rhea" id="RHEA:50532"/>
        <dbReference type="Rhea" id="RHEA-COMP:12717"/>
        <dbReference type="Rhea" id="RHEA-COMP:12718"/>
        <dbReference type="ChEBI" id="CHEBI:15378"/>
        <dbReference type="ChEBI" id="CHEBI:57287"/>
        <dbReference type="ChEBI" id="CHEBI:57288"/>
        <dbReference type="ChEBI" id="CHEBI:133384"/>
        <dbReference type="ChEBI" id="CHEBI:133385"/>
        <dbReference type="EC" id="2.3.1.256"/>
    </reaction>
</comment>
<evidence type="ECO:0000256" key="15">
    <source>
        <dbReference type="ARBA" id="ARBA00078622"/>
    </source>
</evidence>
<dbReference type="InterPro" id="IPR044542">
    <property type="entry name" value="NAA30-like"/>
</dbReference>
<keyword evidence="5" id="KW-0539">Nucleus</keyword>
<evidence type="ECO:0000256" key="13">
    <source>
        <dbReference type="ARBA" id="ARBA00066994"/>
    </source>
</evidence>
<evidence type="ECO:0000256" key="12">
    <source>
        <dbReference type="ARBA" id="ARBA00052477"/>
    </source>
</evidence>
<evidence type="ECO:0000256" key="8">
    <source>
        <dbReference type="ARBA" id="ARBA00050754"/>
    </source>
</evidence>
<evidence type="ECO:0000313" key="18">
    <source>
        <dbReference type="Proteomes" id="UP000270296"/>
    </source>
</evidence>
<keyword evidence="4" id="KW-0808">Transferase</keyword>
<dbReference type="Proteomes" id="UP000270296">
    <property type="component" value="Unassembled WGS sequence"/>
</dbReference>
<comment type="similarity">
    <text evidence="7">Belongs to the acetyltransferase family. MAK3 subfamily.</text>
</comment>
<dbReference type="InterPro" id="IPR016181">
    <property type="entry name" value="Acyl_CoA_acyltransferase"/>
</dbReference>
<reference evidence="17 18" key="2">
    <citation type="submission" date="2018-11" db="EMBL/GenBank/DDBJ databases">
        <authorList>
            <consortium name="Pathogen Informatics"/>
        </authorList>
    </citation>
    <scope>NUCLEOTIDE SEQUENCE [LARGE SCALE GENOMIC DNA]</scope>
</reference>
<evidence type="ECO:0000259" key="16">
    <source>
        <dbReference type="PROSITE" id="PS51186"/>
    </source>
</evidence>
<dbReference type="EC" id="2.3.1.256" evidence="13"/>
<organism evidence="19">
    <name type="scientific">Soboliphyme baturini</name>
    <dbReference type="NCBI Taxonomy" id="241478"/>
    <lineage>
        <taxon>Eukaryota</taxon>
        <taxon>Metazoa</taxon>
        <taxon>Ecdysozoa</taxon>
        <taxon>Nematoda</taxon>
        <taxon>Enoplea</taxon>
        <taxon>Dorylaimia</taxon>
        <taxon>Dioctophymatida</taxon>
        <taxon>Dioctophymatoidea</taxon>
        <taxon>Soboliphymatidae</taxon>
        <taxon>Soboliphyme</taxon>
    </lineage>
</organism>
<evidence type="ECO:0000256" key="7">
    <source>
        <dbReference type="ARBA" id="ARBA00024025"/>
    </source>
</evidence>
<evidence type="ECO:0000256" key="11">
    <source>
        <dbReference type="ARBA" id="ARBA00052362"/>
    </source>
</evidence>
<dbReference type="AlphaFoldDB" id="A0A183ITI5"/>
<keyword evidence="3" id="KW-0963">Cytoplasm</keyword>
<feature type="domain" description="N-acetyltransferase" evidence="16">
    <location>
        <begin position="147"/>
        <end position="297"/>
    </location>
</feature>
<dbReference type="CDD" id="cd04301">
    <property type="entry name" value="NAT_SF"/>
    <property type="match status" value="1"/>
</dbReference>
<dbReference type="PANTHER" id="PTHR45896:SF1">
    <property type="entry name" value="N-ALPHA-ACETYLTRANSFERASE 30"/>
    <property type="match status" value="1"/>
</dbReference>
<reference evidence="19" key="1">
    <citation type="submission" date="2016-06" db="UniProtKB">
        <authorList>
            <consortium name="WormBaseParasite"/>
        </authorList>
    </citation>
    <scope>IDENTIFICATION</scope>
</reference>
<name>A0A183ITI5_9BILA</name>
<evidence type="ECO:0000256" key="6">
    <source>
        <dbReference type="ARBA" id="ARBA00023315"/>
    </source>
</evidence>